<comment type="function">
    <text evidence="5 6">Removes the phosphate from trehalose 6-phosphate to produce free trehalose.</text>
</comment>
<dbReference type="InterPro" id="IPR044651">
    <property type="entry name" value="OTSB-like"/>
</dbReference>
<dbReference type="NCBIfam" id="TIGR00685">
    <property type="entry name" value="T6PP"/>
    <property type="match status" value="1"/>
</dbReference>
<dbReference type="Gene3D" id="3.30.70.1020">
    <property type="entry name" value="Trehalose-6-phosphate phosphatase related protein, domain 2"/>
    <property type="match status" value="1"/>
</dbReference>
<comment type="caution">
    <text evidence="7">The sequence shown here is derived from an EMBL/GenBank/DDBJ whole genome shotgun (WGS) entry which is preliminary data.</text>
</comment>
<name>A0A1F4TR85_UNCSA</name>
<evidence type="ECO:0000256" key="2">
    <source>
        <dbReference type="ARBA" id="ARBA00005199"/>
    </source>
</evidence>
<dbReference type="Pfam" id="PF02358">
    <property type="entry name" value="Trehalose_PPase"/>
    <property type="match status" value="1"/>
</dbReference>
<dbReference type="Proteomes" id="UP000177309">
    <property type="component" value="Unassembled WGS sequence"/>
</dbReference>
<dbReference type="PANTHER" id="PTHR43768:SF3">
    <property type="entry name" value="TREHALOSE 6-PHOSPHATE PHOSPHATASE"/>
    <property type="match status" value="1"/>
</dbReference>
<reference evidence="7 8" key="1">
    <citation type="journal article" date="2016" name="Nat. Commun.">
        <title>Thousands of microbial genomes shed light on interconnected biogeochemical processes in an aquifer system.</title>
        <authorList>
            <person name="Anantharaman K."/>
            <person name="Brown C.T."/>
            <person name="Hug L.A."/>
            <person name="Sharon I."/>
            <person name="Castelle C.J."/>
            <person name="Probst A.J."/>
            <person name="Thomas B.C."/>
            <person name="Singh A."/>
            <person name="Wilkins M.J."/>
            <person name="Karaoz U."/>
            <person name="Brodie E.L."/>
            <person name="Williams K.H."/>
            <person name="Hubbard S.S."/>
            <person name="Banfield J.F."/>
        </authorList>
    </citation>
    <scope>NUCLEOTIDE SEQUENCE [LARGE SCALE GENOMIC DNA]</scope>
</reference>
<dbReference type="InterPro" id="IPR006379">
    <property type="entry name" value="HAD-SF_hydro_IIB"/>
</dbReference>
<comment type="catalytic activity">
    <reaction evidence="1 6">
        <text>alpha,alpha-trehalose 6-phosphate + H2O = alpha,alpha-trehalose + phosphate</text>
        <dbReference type="Rhea" id="RHEA:23420"/>
        <dbReference type="ChEBI" id="CHEBI:15377"/>
        <dbReference type="ChEBI" id="CHEBI:16551"/>
        <dbReference type="ChEBI" id="CHEBI:43474"/>
        <dbReference type="ChEBI" id="CHEBI:58429"/>
        <dbReference type="EC" id="3.1.3.12"/>
    </reaction>
</comment>
<dbReference type="InterPro" id="IPR003337">
    <property type="entry name" value="Trehalose_PPase"/>
</dbReference>
<comment type="similarity">
    <text evidence="3 6">Belongs to the trehalose phosphatase family.</text>
</comment>
<keyword evidence="6" id="KW-0460">Magnesium</keyword>
<proteinExistence type="inferred from homology"/>
<protein>
    <recommendedName>
        <fullName evidence="6">Trehalose 6-phosphate phosphatase</fullName>
        <ecNumber evidence="6">3.1.3.12</ecNumber>
    </recommendedName>
</protein>
<organism evidence="7 8">
    <name type="scientific">candidate division WOR-1 bacterium RIFOXYC2_FULL_41_25</name>
    <dbReference type="NCBI Taxonomy" id="1802586"/>
    <lineage>
        <taxon>Bacteria</taxon>
        <taxon>Bacillati</taxon>
        <taxon>Saganbacteria</taxon>
    </lineage>
</organism>
<evidence type="ECO:0000256" key="6">
    <source>
        <dbReference type="RuleBase" id="RU361117"/>
    </source>
</evidence>
<dbReference type="PANTHER" id="PTHR43768">
    <property type="entry name" value="TREHALOSE 6-PHOSPHATE PHOSPHATASE"/>
    <property type="match status" value="1"/>
</dbReference>
<dbReference type="GO" id="GO:0004805">
    <property type="term" value="F:trehalose-phosphatase activity"/>
    <property type="evidence" value="ECO:0007669"/>
    <property type="project" value="UniProtKB-EC"/>
</dbReference>
<comment type="pathway">
    <text evidence="2 6">Glycan biosynthesis; trehalose biosynthesis.</text>
</comment>
<dbReference type="NCBIfam" id="TIGR01484">
    <property type="entry name" value="HAD-SF-IIB"/>
    <property type="match status" value="1"/>
</dbReference>
<gene>
    <name evidence="7" type="ORF">A2462_06105</name>
</gene>
<dbReference type="GO" id="GO:0005992">
    <property type="term" value="P:trehalose biosynthetic process"/>
    <property type="evidence" value="ECO:0007669"/>
    <property type="project" value="UniProtKB-UniPathway"/>
</dbReference>
<evidence type="ECO:0000256" key="3">
    <source>
        <dbReference type="ARBA" id="ARBA00008770"/>
    </source>
</evidence>
<evidence type="ECO:0000256" key="5">
    <source>
        <dbReference type="ARBA" id="ARBA00024179"/>
    </source>
</evidence>
<dbReference type="GO" id="GO:0046872">
    <property type="term" value="F:metal ion binding"/>
    <property type="evidence" value="ECO:0007669"/>
    <property type="project" value="UniProtKB-KW"/>
</dbReference>
<evidence type="ECO:0000313" key="8">
    <source>
        <dbReference type="Proteomes" id="UP000177309"/>
    </source>
</evidence>
<evidence type="ECO:0000256" key="4">
    <source>
        <dbReference type="ARBA" id="ARBA00022801"/>
    </source>
</evidence>
<comment type="cofactor">
    <cofactor evidence="6">
        <name>Mg(2+)</name>
        <dbReference type="ChEBI" id="CHEBI:18420"/>
    </cofactor>
</comment>
<evidence type="ECO:0000313" key="7">
    <source>
        <dbReference type="EMBL" id="OGC35109.1"/>
    </source>
</evidence>
<sequence>MKYLLLLDYDGTLTPIVSRPELATLTPERRKLLKQLANNKNFKIALVSGRTLSSLKAIVKIPGLIYIGNHGFEINFKNKLIVQPEAAKAIPTLKLILKKLKEELRPIIGVIVEDKKYTLSFHFRSVEAKMVPKVKKIFWQVVKPYLKKIRVTKGKKVFEVRPPLDWHKGQAVLWLLKQLKGGYLPIYIGDDVTDEDAFKAIKQSYRVGRKKKSYARHTLRNVTEVYRFLGTLVNSA</sequence>
<dbReference type="InterPro" id="IPR023214">
    <property type="entry name" value="HAD_sf"/>
</dbReference>
<accession>A0A1F4TR85</accession>
<evidence type="ECO:0000256" key="1">
    <source>
        <dbReference type="ARBA" id="ARBA00000500"/>
    </source>
</evidence>
<dbReference type="InterPro" id="IPR036412">
    <property type="entry name" value="HAD-like_sf"/>
</dbReference>
<keyword evidence="4 6" id="KW-0378">Hydrolase</keyword>
<dbReference type="EMBL" id="MEUI01000008">
    <property type="protein sequence ID" value="OGC35109.1"/>
    <property type="molecule type" value="Genomic_DNA"/>
</dbReference>
<dbReference type="UniPathway" id="UPA00299"/>
<dbReference type="EC" id="3.1.3.12" evidence="6"/>
<dbReference type="SUPFAM" id="SSF56784">
    <property type="entry name" value="HAD-like"/>
    <property type="match status" value="1"/>
</dbReference>
<dbReference type="AlphaFoldDB" id="A0A1F4TR85"/>
<keyword evidence="6" id="KW-0479">Metal-binding</keyword>
<dbReference type="Gene3D" id="3.40.50.1000">
    <property type="entry name" value="HAD superfamily/HAD-like"/>
    <property type="match status" value="1"/>
</dbReference>